<gene>
    <name evidence="3" type="ORF">ACFPIH_32720</name>
</gene>
<feature type="compositionally biased region" description="Gly residues" evidence="1">
    <location>
        <begin position="70"/>
        <end position="80"/>
    </location>
</feature>
<feature type="region of interest" description="Disordered" evidence="1">
    <location>
        <begin position="24"/>
        <end position="157"/>
    </location>
</feature>
<evidence type="ECO:0000313" key="3">
    <source>
        <dbReference type="EMBL" id="MFC4504219.1"/>
    </source>
</evidence>
<accession>A0ABV9AY70</accession>
<evidence type="ECO:0000256" key="2">
    <source>
        <dbReference type="SAM" id="SignalP"/>
    </source>
</evidence>
<keyword evidence="4" id="KW-1185">Reference proteome</keyword>
<protein>
    <recommendedName>
        <fullName evidence="5">Gram-positive cocci surface proteins LPxTG domain-containing protein</fullName>
    </recommendedName>
</protein>
<feature type="compositionally biased region" description="Basic and acidic residues" evidence="1">
    <location>
        <begin position="30"/>
        <end position="69"/>
    </location>
</feature>
<feature type="chain" id="PRO_5046989134" description="Gram-positive cocci surface proteins LPxTG domain-containing protein" evidence="2">
    <location>
        <begin position="27"/>
        <end position="190"/>
    </location>
</feature>
<keyword evidence="2" id="KW-0732">Signal</keyword>
<feature type="signal peptide" evidence="2">
    <location>
        <begin position="1"/>
        <end position="26"/>
    </location>
</feature>
<dbReference type="RefSeq" id="WP_381180880.1">
    <property type="nucleotide sequence ID" value="NZ_JBHSFK010000025.1"/>
</dbReference>
<dbReference type="EMBL" id="JBHSFK010000025">
    <property type="protein sequence ID" value="MFC4504219.1"/>
    <property type="molecule type" value="Genomic_DNA"/>
</dbReference>
<organism evidence="3 4">
    <name type="scientific">Streptomyces vulcanius</name>
    <dbReference type="NCBI Taxonomy" id="1441876"/>
    <lineage>
        <taxon>Bacteria</taxon>
        <taxon>Bacillati</taxon>
        <taxon>Actinomycetota</taxon>
        <taxon>Actinomycetes</taxon>
        <taxon>Kitasatosporales</taxon>
        <taxon>Streptomycetaceae</taxon>
        <taxon>Streptomyces</taxon>
    </lineage>
</organism>
<proteinExistence type="predicted"/>
<feature type="compositionally biased region" description="Basic and acidic residues" evidence="1">
    <location>
        <begin position="85"/>
        <end position="146"/>
    </location>
</feature>
<reference evidence="4" key="1">
    <citation type="journal article" date="2019" name="Int. J. Syst. Evol. Microbiol.">
        <title>The Global Catalogue of Microorganisms (GCM) 10K type strain sequencing project: providing services to taxonomists for standard genome sequencing and annotation.</title>
        <authorList>
            <consortium name="The Broad Institute Genomics Platform"/>
            <consortium name="The Broad Institute Genome Sequencing Center for Infectious Disease"/>
            <person name="Wu L."/>
            <person name="Ma J."/>
        </authorList>
    </citation>
    <scope>NUCLEOTIDE SEQUENCE [LARGE SCALE GENOMIC DNA]</scope>
    <source>
        <strain evidence="4">CGMCC 4.7177</strain>
    </source>
</reference>
<evidence type="ECO:0000256" key="1">
    <source>
        <dbReference type="SAM" id="MobiDB-lite"/>
    </source>
</evidence>
<sequence length="190" mass="19876">MRSARMILATAAASAVLAITAPGAYAYDGDWEKGDDSSYSKKEDSSHEKEHEKEHGKEHDKDYGKEHGKPSGGVHTGGGALTAVKDADKEWSKDDSSKEDSSWSKDDSAKEDSWSKEDSGKEDSSWSKEDKEESKDHSWSGGHEKPSGGVHTGGGALAAPAVTAGGLAVLAVAGAGLYTARRKKTAGGLA</sequence>
<comment type="caution">
    <text evidence="3">The sequence shown here is derived from an EMBL/GenBank/DDBJ whole genome shotgun (WGS) entry which is preliminary data.</text>
</comment>
<evidence type="ECO:0008006" key="5">
    <source>
        <dbReference type="Google" id="ProtNLM"/>
    </source>
</evidence>
<dbReference type="Proteomes" id="UP001595839">
    <property type="component" value="Unassembled WGS sequence"/>
</dbReference>
<evidence type="ECO:0000313" key="4">
    <source>
        <dbReference type="Proteomes" id="UP001595839"/>
    </source>
</evidence>
<name>A0ABV9AY70_9ACTN</name>